<evidence type="ECO:0000256" key="5">
    <source>
        <dbReference type="ARBA" id="ARBA00013068"/>
    </source>
</evidence>
<comment type="cofactor">
    <cofactor evidence="13 14">
        <name>Zn(2+)</name>
        <dbReference type="ChEBI" id="CHEBI:29105"/>
    </cofactor>
    <text evidence="13 14">Binds 2 Zn(2+) ions per subunit. One is catalytic and the other provides a structural contribution.</text>
</comment>
<dbReference type="InterPro" id="IPR006411">
    <property type="entry name" value="Fruct_bisP_bact"/>
</dbReference>
<accession>A0A068NWS0</accession>
<evidence type="ECO:0000256" key="3">
    <source>
        <dbReference type="ARBA" id="ARBA00004714"/>
    </source>
</evidence>
<dbReference type="NCBIfam" id="TIGR00167">
    <property type="entry name" value="cbbA"/>
    <property type="match status" value="1"/>
</dbReference>
<comment type="similarity">
    <text evidence="4 14">Belongs to the class II fructose-bisphosphate aldolase family.</text>
</comment>
<dbReference type="Pfam" id="PF01116">
    <property type="entry name" value="F_bP_aldolase"/>
    <property type="match status" value="1"/>
</dbReference>
<dbReference type="OrthoDB" id="9803995at2"/>
<keyword evidence="9 14" id="KW-0324">Glycolysis</keyword>
<proteinExistence type="inferred from homology"/>
<evidence type="ECO:0000256" key="1">
    <source>
        <dbReference type="ARBA" id="ARBA00000441"/>
    </source>
</evidence>
<keyword evidence="16" id="KW-1185">Reference proteome</keyword>
<evidence type="ECO:0000256" key="12">
    <source>
        <dbReference type="PIRSR" id="PIRSR001359-2"/>
    </source>
</evidence>
<evidence type="ECO:0000256" key="9">
    <source>
        <dbReference type="ARBA" id="ARBA00023152"/>
    </source>
</evidence>
<dbReference type="Proteomes" id="UP000027982">
    <property type="component" value="Chromosome"/>
</dbReference>
<reference evidence="15 16" key="1">
    <citation type="journal article" date="2014" name="PLoS ONE">
        <title>The first complete genome sequence of the class fimbriimonadia in the phylum armatimonadetes.</title>
        <authorList>
            <person name="Hu Z.Y."/>
            <person name="Wang Y.Z."/>
            <person name="Im W.T."/>
            <person name="Wang S.Y."/>
            <person name="Zhao G.P."/>
            <person name="Zheng H.J."/>
            <person name="Quan Z.X."/>
        </authorList>
    </citation>
    <scope>NUCLEOTIDE SEQUENCE [LARGE SCALE GENOMIC DNA]</scope>
    <source>
        <strain evidence="15">Gsoil 348</strain>
    </source>
</reference>
<dbReference type="HOGENOM" id="CLU_036923_1_0_0"/>
<feature type="binding site" evidence="13">
    <location>
        <position position="130"/>
    </location>
    <ligand>
        <name>Zn(2+)</name>
        <dbReference type="ChEBI" id="CHEBI:29105"/>
        <label>2</label>
    </ligand>
</feature>
<organism evidence="15 16">
    <name type="scientific">Fimbriimonas ginsengisoli Gsoil 348</name>
    <dbReference type="NCBI Taxonomy" id="661478"/>
    <lineage>
        <taxon>Bacteria</taxon>
        <taxon>Bacillati</taxon>
        <taxon>Armatimonadota</taxon>
        <taxon>Fimbriimonadia</taxon>
        <taxon>Fimbriimonadales</taxon>
        <taxon>Fimbriimonadaceae</taxon>
        <taxon>Fimbriimonas</taxon>
    </lineage>
</organism>
<feature type="binding site" evidence="13">
    <location>
        <position position="248"/>
    </location>
    <ligand>
        <name>Zn(2+)</name>
        <dbReference type="ChEBI" id="CHEBI:29105"/>
        <label>1</label>
        <note>catalytic</note>
    </ligand>
</feature>
<feature type="binding site" evidence="12">
    <location>
        <begin position="249"/>
        <end position="251"/>
    </location>
    <ligand>
        <name>dihydroxyacetone phosphate</name>
        <dbReference type="ChEBI" id="CHEBI:57642"/>
    </ligand>
</feature>
<dbReference type="NCBIfam" id="NF006628">
    <property type="entry name" value="PRK09197.1"/>
    <property type="match status" value="1"/>
</dbReference>
<dbReference type="GO" id="GO:0005829">
    <property type="term" value="C:cytosol"/>
    <property type="evidence" value="ECO:0007669"/>
    <property type="project" value="TreeGrafter"/>
</dbReference>
<protein>
    <recommendedName>
        <fullName evidence="6 14">Fructose-bisphosphate aldolase</fullName>
        <shortName evidence="14">FBP aldolase</shortName>
        <ecNumber evidence="5 14">4.1.2.13</ecNumber>
    </recommendedName>
</protein>
<comment type="pathway">
    <text evidence="3 14">Carbohydrate degradation; glycolysis; D-glyceraldehyde 3-phosphate and glycerone phosphate from D-glucose: step 4/4.</text>
</comment>
<dbReference type="eggNOG" id="COG0191">
    <property type="taxonomic scope" value="Bacteria"/>
</dbReference>
<dbReference type="RefSeq" id="WP_025228232.1">
    <property type="nucleotide sequence ID" value="NZ_CP007139.1"/>
</dbReference>
<dbReference type="EMBL" id="CP007139">
    <property type="protein sequence ID" value="AIE87891.1"/>
    <property type="molecule type" value="Genomic_DNA"/>
</dbReference>
<evidence type="ECO:0000256" key="7">
    <source>
        <dbReference type="ARBA" id="ARBA00022723"/>
    </source>
</evidence>
<dbReference type="EC" id="4.1.2.13" evidence="5 14"/>
<dbReference type="SUPFAM" id="SSF51569">
    <property type="entry name" value="Aldolase"/>
    <property type="match status" value="1"/>
</dbReference>
<dbReference type="PIRSF" id="PIRSF001359">
    <property type="entry name" value="F_bP_aldolase_II"/>
    <property type="match status" value="1"/>
</dbReference>
<evidence type="ECO:0000313" key="15">
    <source>
        <dbReference type="EMBL" id="AIE87891.1"/>
    </source>
</evidence>
<keyword evidence="7 13" id="KW-0479">Metal-binding</keyword>
<evidence type="ECO:0000256" key="11">
    <source>
        <dbReference type="PIRSR" id="PIRSR001359-1"/>
    </source>
</evidence>
<feature type="binding site" evidence="13">
    <location>
        <position position="160"/>
    </location>
    <ligand>
        <name>Zn(2+)</name>
        <dbReference type="ChEBI" id="CHEBI:29105"/>
        <label>2</label>
    </ligand>
</feature>
<evidence type="ECO:0000256" key="14">
    <source>
        <dbReference type="RuleBase" id="RU366023"/>
    </source>
</evidence>
<keyword evidence="10 14" id="KW-0456">Lyase</keyword>
<comment type="function">
    <text evidence="2 14">Catalyzes the aldol condensation of dihydroxyacetone phosphate (DHAP or glycerone-phosphate) with glyceraldehyde 3-phosphate (G3P) to form fructose 1,6-bisphosphate (FBP) in gluconeogenesis and the reverse reaction in glycolysis.</text>
</comment>
<evidence type="ECO:0000256" key="8">
    <source>
        <dbReference type="ARBA" id="ARBA00022833"/>
    </source>
</evidence>
<evidence type="ECO:0000256" key="4">
    <source>
        <dbReference type="ARBA" id="ARBA00005812"/>
    </source>
</evidence>
<dbReference type="InterPro" id="IPR000771">
    <property type="entry name" value="FBA_II"/>
</dbReference>
<evidence type="ECO:0000256" key="2">
    <source>
        <dbReference type="ARBA" id="ARBA00002181"/>
    </source>
</evidence>
<dbReference type="AlphaFoldDB" id="A0A068NWS0"/>
<dbReference type="KEGG" id="fgi:OP10G_4523"/>
<dbReference type="GO" id="GO:0006096">
    <property type="term" value="P:glycolytic process"/>
    <property type="evidence" value="ECO:0007669"/>
    <property type="project" value="UniProtKB-UniPathway"/>
</dbReference>
<dbReference type="InterPro" id="IPR013785">
    <property type="entry name" value="Aldolase_TIM"/>
</dbReference>
<evidence type="ECO:0000256" key="6">
    <source>
        <dbReference type="ARBA" id="ARBA00013779"/>
    </source>
</evidence>
<evidence type="ECO:0000313" key="16">
    <source>
        <dbReference type="Proteomes" id="UP000027982"/>
    </source>
</evidence>
<evidence type="ECO:0000256" key="13">
    <source>
        <dbReference type="PIRSR" id="PIRSR001359-3"/>
    </source>
</evidence>
<dbReference type="GO" id="GO:0008270">
    <property type="term" value="F:zinc ion binding"/>
    <property type="evidence" value="ECO:0007669"/>
    <property type="project" value="UniProtKB-UniRule"/>
</dbReference>
<dbReference type="PANTHER" id="PTHR30559:SF0">
    <property type="entry name" value="FRUCTOSE-BISPHOSPHATE ALDOLASE"/>
    <property type="match status" value="1"/>
</dbReference>
<feature type="binding site" evidence="13">
    <location>
        <position position="211"/>
    </location>
    <ligand>
        <name>Zn(2+)</name>
        <dbReference type="ChEBI" id="CHEBI:29105"/>
        <label>1</label>
        <note>catalytic</note>
    </ligand>
</feature>
<keyword evidence="8 13" id="KW-0862">Zinc</keyword>
<dbReference type="UniPathway" id="UPA00109">
    <property type="reaction ID" value="UER00183"/>
</dbReference>
<evidence type="ECO:0000256" key="10">
    <source>
        <dbReference type="ARBA" id="ARBA00023239"/>
    </source>
</evidence>
<name>A0A068NWS0_FIMGI</name>
<gene>
    <name evidence="15" type="ORF">OP10G_4523</name>
</gene>
<feature type="binding site" evidence="12">
    <location>
        <position position="212"/>
    </location>
    <ligand>
        <name>dihydroxyacetone phosphate</name>
        <dbReference type="ChEBI" id="CHEBI:57642"/>
    </ligand>
</feature>
<feature type="active site" description="Proton donor" evidence="11">
    <location>
        <position position="94"/>
    </location>
</feature>
<dbReference type="NCBIfam" id="TIGR01520">
    <property type="entry name" value="FruBisAldo_II_A"/>
    <property type="match status" value="1"/>
</dbReference>
<feature type="binding site" evidence="12">
    <location>
        <begin position="270"/>
        <end position="273"/>
    </location>
    <ligand>
        <name>dihydroxyacetone phosphate</name>
        <dbReference type="ChEBI" id="CHEBI:57642"/>
    </ligand>
</feature>
<dbReference type="STRING" id="661478.OP10G_4523"/>
<dbReference type="Gene3D" id="3.20.20.70">
    <property type="entry name" value="Aldolase class I"/>
    <property type="match status" value="1"/>
</dbReference>
<sequence length="341" mass="36866">MPVPDPQTFARLLDAAQAGNYALASINVTSSNTASAALAAFAETKTDGILQISTGGGEFFSGPAKNMALGAIALAEYIHRIAERLDVYIAITTDHCVPAKVDTFLRPLIAEAKRRKDAGLGNLFNGHMFDGSELPMEENMKISRELLAEMAPLGLILEVETGVVGGEEDGIDNTHAHASKLYTTPEDMLYAYEQLKDLGRFTLAATFGNVHGVYKPGNVKLTPKILKDGNDAVVAKYGDAAKLDLVFHGGSGSTIEEIHETLEYGVIKMNVDTDCQYAFTRPIADHMMKNYDGVLRIDGEMGDKKTYDPRSFLKKGEAGMKKRVIQAADELRSLGKTIFGG</sequence>
<feature type="binding site" evidence="13">
    <location>
        <position position="95"/>
    </location>
    <ligand>
        <name>Zn(2+)</name>
        <dbReference type="ChEBI" id="CHEBI:29105"/>
        <label>1</label>
        <note>catalytic</note>
    </ligand>
</feature>
<comment type="catalytic activity">
    <reaction evidence="1 14">
        <text>beta-D-fructose 1,6-bisphosphate = D-glyceraldehyde 3-phosphate + dihydroxyacetone phosphate</text>
        <dbReference type="Rhea" id="RHEA:14729"/>
        <dbReference type="ChEBI" id="CHEBI:32966"/>
        <dbReference type="ChEBI" id="CHEBI:57642"/>
        <dbReference type="ChEBI" id="CHEBI:59776"/>
        <dbReference type="EC" id="4.1.2.13"/>
    </reaction>
</comment>
<dbReference type="PANTHER" id="PTHR30559">
    <property type="entry name" value="FRUCTOSE-BISPHOSPHATE ALDOLASE CLASS 2"/>
    <property type="match status" value="1"/>
</dbReference>
<dbReference type="GO" id="GO:0004332">
    <property type="term" value="F:fructose-bisphosphate aldolase activity"/>
    <property type="evidence" value="ECO:0007669"/>
    <property type="project" value="UniProtKB-EC"/>
</dbReference>